<protein>
    <submittedName>
        <fullName evidence="2">Sulfotransferase domain superfamily</fullName>
    </submittedName>
</protein>
<gene>
    <name evidence="2" type="ORF">DCCM_2520</name>
</gene>
<dbReference type="InterPro" id="IPR027417">
    <property type="entry name" value="P-loop_NTPase"/>
</dbReference>
<dbReference type="GO" id="GO:0008476">
    <property type="term" value="F:protein-tyrosine sulfotransferase activity"/>
    <property type="evidence" value="ECO:0007669"/>
    <property type="project" value="InterPro"/>
</dbReference>
<evidence type="ECO:0000313" key="3">
    <source>
        <dbReference type="Proteomes" id="UP000239549"/>
    </source>
</evidence>
<dbReference type="PANTHER" id="PTHR12788:SF10">
    <property type="entry name" value="PROTEIN-TYROSINE SULFOTRANSFERASE"/>
    <property type="match status" value="1"/>
</dbReference>
<keyword evidence="3" id="KW-1185">Reference proteome</keyword>
<dbReference type="SUPFAM" id="SSF52540">
    <property type="entry name" value="P-loop containing nucleoside triphosphate hydrolases"/>
    <property type="match status" value="1"/>
</dbReference>
<proteinExistence type="predicted"/>
<keyword evidence="1 2" id="KW-0808">Transferase</keyword>
<reference evidence="3" key="1">
    <citation type="submission" date="2018-02" db="EMBL/GenBank/DDBJ databases">
        <title>Genome sequence of Desulfocucumis palustris strain NAW-5.</title>
        <authorList>
            <person name="Watanabe M."/>
            <person name="Kojima H."/>
            <person name="Fukui M."/>
        </authorList>
    </citation>
    <scope>NUCLEOTIDE SEQUENCE [LARGE SCALE GENOMIC DNA]</scope>
    <source>
        <strain evidence="3">NAW-5</strain>
    </source>
</reference>
<dbReference type="Pfam" id="PF13469">
    <property type="entry name" value="Sulfotransfer_3"/>
    <property type="match status" value="1"/>
</dbReference>
<dbReference type="EMBL" id="BFAV01000102">
    <property type="protein sequence ID" value="GBF33419.1"/>
    <property type="molecule type" value="Genomic_DNA"/>
</dbReference>
<dbReference type="InterPro" id="IPR026634">
    <property type="entry name" value="TPST-like"/>
</dbReference>
<accession>A0A2L2XAV6</accession>
<dbReference type="Gene3D" id="3.40.50.300">
    <property type="entry name" value="P-loop containing nucleotide triphosphate hydrolases"/>
    <property type="match status" value="1"/>
</dbReference>
<name>A0A2L2XAV6_9FIRM</name>
<dbReference type="RefSeq" id="WP_104371821.1">
    <property type="nucleotide sequence ID" value="NZ_BFAV01000102.1"/>
</dbReference>
<sequence length="258" mass="29830">MTGGPIFVGGEGRSGTTLMRVILDSHPNICCGPETHFFIDGKMEFWCKHITETYINRILEYYDNPYETMARCFGKILSSFHRPYMKRKNKVRWADKTPYNIYSIDFLNTAFPDMQFIHVIRDGRDVAASMLSMPWGPKNIGEIATNWRSCIIIGRKFGTAHKNYLEVKYEDLIYSFKPTLMNVFNFLGEPWSEDVLNYHLYEHDLGNKYSGESSADQVTKEIYSHQIGRWKKELTKEQVDEFIAIAGNGLLAAGYKID</sequence>
<comment type="caution">
    <text evidence="2">The sequence shown here is derived from an EMBL/GenBank/DDBJ whole genome shotgun (WGS) entry which is preliminary data.</text>
</comment>
<evidence type="ECO:0000313" key="2">
    <source>
        <dbReference type="EMBL" id="GBF33419.1"/>
    </source>
</evidence>
<dbReference type="OrthoDB" id="9785185at2"/>
<evidence type="ECO:0000256" key="1">
    <source>
        <dbReference type="ARBA" id="ARBA00022679"/>
    </source>
</evidence>
<dbReference type="AlphaFoldDB" id="A0A2L2XAV6"/>
<dbReference type="Proteomes" id="UP000239549">
    <property type="component" value="Unassembled WGS sequence"/>
</dbReference>
<dbReference type="PANTHER" id="PTHR12788">
    <property type="entry name" value="PROTEIN-TYROSINE SULFOTRANSFERASE 2"/>
    <property type="match status" value="1"/>
</dbReference>
<organism evidence="2 3">
    <name type="scientific">Desulfocucumis palustris</name>
    <dbReference type="NCBI Taxonomy" id="1898651"/>
    <lineage>
        <taxon>Bacteria</taxon>
        <taxon>Bacillati</taxon>
        <taxon>Bacillota</taxon>
        <taxon>Clostridia</taxon>
        <taxon>Eubacteriales</taxon>
        <taxon>Desulfocucumaceae</taxon>
        <taxon>Desulfocucumis</taxon>
    </lineage>
</organism>